<reference evidence="1 2" key="1">
    <citation type="submission" date="2019-11" db="EMBL/GenBank/DDBJ databases">
        <authorList>
            <person name="Cao P."/>
        </authorList>
    </citation>
    <scope>NUCLEOTIDE SEQUENCE [LARGE SCALE GENOMIC DNA]</scope>
    <source>
        <strain evidence="1 2">NEAU-AAG5</strain>
    </source>
</reference>
<name>A0A7K1L3L4_9ACTN</name>
<dbReference type="RefSeq" id="WP_156218189.1">
    <property type="nucleotide sequence ID" value="NZ_WOFH01000007.1"/>
</dbReference>
<dbReference type="EMBL" id="WOFH01000007">
    <property type="protein sequence ID" value="MUN38999.1"/>
    <property type="molecule type" value="Genomic_DNA"/>
</dbReference>
<dbReference type="Proteomes" id="UP000432015">
    <property type="component" value="Unassembled WGS sequence"/>
</dbReference>
<proteinExistence type="predicted"/>
<comment type="caution">
    <text evidence="1">The sequence shown here is derived from an EMBL/GenBank/DDBJ whole genome shotgun (WGS) entry which is preliminary data.</text>
</comment>
<sequence length="198" mass="20586">MNDPTTPCAISWCDGTHTEKPNHLIHRPDVGTVPIPGGPLAVALLFIESTSGGRDAGPVVTLRWTELEGDGTAPGPTAAGLDLEPDAARALGELLATAHARLAPREDSSGRAGVDVGPFETVCQAAATVREVYAQGIDWPGTFGQSNRDQLLAACEAGGVELGAWDRRIIEWLAGWEPEVVAVVVGLIARAHAAGCAR</sequence>
<protein>
    <submittedName>
        <fullName evidence="1">Uncharacterized protein</fullName>
    </submittedName>
</protein>
<evidence type="ECO:0000313" key="2">
    <source>
        <dbReference type="Proteomes" id="UP000432015"/>
    </source>
</evidence>
<keyword evidence="2" id="KW-1185">Reference proteome</keyword>
<accession>A0A7K1L3L4</accession>
<organism evidence="1 2">
    <name type="scientific">Actinomadura litoris</name>
    <dbReference type="NCBI Taxonomy" id="2678616"/>
    <lineage>
        <taxon>Bacteria</taxon>
        <taxon>Bacillati</taxon>
        <taxon>Actinomycetota</taxon>
        <taxon>Actinomycetes</taxon>
        <taxon>Streptosporangiales</taxon>
        <taxon>Thermomonosporaceae</taxon>
        <taxon>Actinomadura</taxon>
    </lineage>
</organism>
<dbReference type="AlphaFoldDB" id="A0A7K1L3L4"/>
<gene>
    <name evidence="1" type="ORF">GNZ18_20675</name>
</gene>
<evidence type="ECO:0000313" key="1">
    <source>
        <dbReference type="EMBL" id="MUN38999.1"/>
    </source>
</evidence>